<evidence type="ECO:0000313" key="2">
    <source>
        <dbReference type="EMBL" id="GHC66634.1"/>
    </source>
</evidence>
<reference evidence="2" key="2">
    <citation type="submission" date="2020-09" db="EMBL/GenBank/DDBJ databases">
        <authorList>
            <person name="Sun Q."/>
            <person name="Kim S."/>
        </authorList>
    </citation>
    <scope>NUCLEOTIDE SEQUENCE</scope>
    <source>
        <strain evidence="2">KCTC 23310</strain>
    </source>
</reference>
<dbReference type="Proteomes" id="UP000638981">
    <property type="component" value="Unassembled WGS sequence"/>
</dbReference>
<keyword evidence="3" id="KW-1185">Reference proteome</keyword>
<evidence type="ECO:0008006" key="4">
    <source>
        <dbReference type="Google" id="ProtNLM"/>
    </source>
</evidence>
<accession>A0A918WNW0</accession>
<comment type="caution">
    <text evidence="2">The sequence shown here is derived from an EMBL/GenBank/DDBJ whole genome shotgun (WGS) entry which is preliminary data.</text>
</comment>
<organism evidence="2 3">
    <name type="scientific">Neogemmobacter tilapiae</name>
    <dbReference type="NCBI Taxonomy" id="875041"/>
    <lineage>
        <taxon>Bacteria</taxon>
        <taxon>Pseudomonadati</taxon>
        <taxon>Pseudomonadota</taxon>
        <taxon>Alphaproteobacteria</taxon>
        <taxon>Rhodobacterales</taxon>
        <taxon>Paracoccaceae</taxon>
        <taxon>Neogemmobacter</taxon>
    </lineage>
</organism>
<evidence type="ECO:0000256" key="1">
    <source>
        <dbReference type="SAM" id="SignalP"/>
    </source>
</evidence>
<gene>
    <name evidence="2" type="ORF">GCM10007315_34320</name>
</gene>
<dbReference type="AlphaFoldDB" id="A0A918WNW0"/>
<evidence type="ECO:0000313" key="3">
    <source>
        <dbReference type="Proteomes" id="UP000638981"/>
    </source>
</evidence>
<proteinExistence type="predicted"/>
<sequence>MMKKIAWMMLALVGLSGCIPVAMGAAGAVVADKAVEQNEGGEGLF</sequence>
<keyword evidence="1" id="KW-0732">Signal</keyword>
<feature type="chain" id="PRO_5036765591" description="Lipoprotein" evidence="1">
    <location>
        <begin position="25"/>
        <end position="45"/>
    </location>
</feature>
<dbReference type="PROSITE" id="PS51257">
    <property type="entry name" value="PROKAR_LIPOPROTEIN"/>
    <property type="match status" value="1"/>
</dbReference>
<feature type="signal peptide" evidence="1">
    <location>
        <begin position="1"/>
        <end position="24"/>
    </location>
</feature>
<protein>
    <recommendedName>
        <fullName evidence="4">Lipoprotein</fullName>
    </recommendedName>
</protein>
<reference evidence="2" key="1">
    <citation type="journal article" date="2014" name="Int. J. Syst. Evol. Microbiol.">
        <title>Complete genome sequence of Corynebacterium casei LMG S-19264T (=DSM 44701T), isolated from a smear-ripened cheese.</title>
        <authorList>
            <consortium name="US DOE Joint Genome Institute (JGI-PGF)"/>
            <person name="Walter F."/>
            <person name="Albersmeier A."/>
            <person name="Kalinowski J."/>
            <person name="Ruckert C."/>
        </authorList>
    </citation>
    <scope>NUCLEOTIDE SEQUENCE</scope>
    <source>
        <strain evidence="2">KCTC 23310</strain>
    </source>
</reference>
<name>A0A918WNW0_9RHOB</name>
<dbReference type="EMBL" id="BMYJ01000014">
    <property type="protein sequence ID" value="GHC66634.1"/>
    <property type="molecule type" value="Genomic_DNA"/>
</dbReference>